<comment type="subcellular location">
    <subcellularLocation>
        <location evidence="1">Membrane</location>
        <topology evidence="1">Single-pass membrane protein</topology>
    </subcellularLocation>
</comment>
<accession>A0A7C4TC89</accession>
<dbReference type="GO" id="GO:0005886">
    <property type="term" value="C:plasma membrane"/>
    <property type="evidence" value="ECO:0007669"/>
    <property type="project" value="InterPro"/>
</dbReference>
<evidence type="ECO:0000259" key="6">
    <source>
        <dbReference type="Pfam" id="PF04357"/>
    </source>
</evidence>
<evidence type="ECO:0000256" key="5">
    <source>
        <dbReference type="SAM" id="Phobius"/>
    </source>
</evidence>
<dbReference type="InterPro" id="IPR007452">
    <property type="entry name" value="TamB_C"/>
</dbReference>
<feature type="domain" description="Translocation and assembly module TamB C-terminal" evidence="6">
    <location>
        <begin position="852"/>
        <end position="1095"/>
    </location>
</feature>
<dbReference type="PANTHER" id="PTHR36985:SF1">
    <property type="entry name" value="TRANSLOCATION AND ASSEMBLY MODULE SUBUNIT TAMB"/>
    <property type="match status" value="1"/>
</dbReference>
<evidence type="ECO:0000256" key="2">
    <source>
        <dbReference type="ARBA" id="ARBA00022692"/>
    </source>
</evidence>
<keyword evidence="3 5" id="KW-1133">Transmembrane helix</keyword>
<sequence>MRKKSPLRIIILSIILVVLIIFFSIDWGKFAIGIIQKSAKIKIEYKELKGNIFKGFQLESYKIKISQTDSIYGESARISYRLSLLGLRLPTLFDIILIKPVINIKRKTDVKSGEFSLPKINLALRINIKGGRLIYEDDKIYTLEDISGLLFLDFWGMNFYITTMNLSFVFNIPVRISNHTPQFPIYVTSANLALNIKKNAFELKFLKVKGRGFFCDARGKYWTDKESGILQIEKISFVPGEIDDYFKTKPLLNKGKIELKGEINLPKKKFLPRLHGFAQNIYFFDYFNFETNCFGDTIFLNIFEGKFLEGTLSAQLKGTNLRDFNLELGFKNINLNRMVKIDKPIWLSGNLIYRREFFSGILSSPAVEGFDFDSLKFSGIISRGAVILDSLFIKNSLLVRGMVYPDLRLSVQFNDFSLLRFSSYLPVKGNISGFLNLQAENYNLQEITLNANLRAYELSFYNFVAQEIFFSVDRFIFKKELENLKLNLSALSYKNLLLDSASISIRKGEFSLGMKRKENDLKISGVIKPSGIGLVESLNFNRKDFVIKNTAPIDFDIFNKKMGDFSFLFAGGILNGSFAPLRITLTDGKMEEIGKLFGVYDARGKIGMHLTEDEIEIAGQEIYFLGLGNGNIKMEADYKNDCLFIQNLTITDDKQQTLTASGLFSFKNSEIDIKFENLRPWIFPFLGTFMRNPDCLMSGGIQYSGNLEKFKITGEGKIEQGKFEVPVISAKLDSVSCKVRFLGDRIVFESAEGIVSAVNYNKLPTGKNITGGGVVRLEPKFQVKNLSFDFEFKDAPMQYQNYAYGVGSGSFTLTMKDGLTSYNGIINIQEGIVPIEFGTKFEEAEENAGPDWRMNLKLVGERNIWLRNRDTDIEFGGEVYIIKDQGPISVLGSLETKRGNYYWLNHILKITQGKVNFLPEPKIDPELDFWAELNTRDRDPKTNQEIRIILHCSGRLTEPVLEFFSEPPLYSEQDILTYLNLNITWRELESMKQGEYMGRVLPQSILAWLESDVSRRLRAYTGLDYLRIEAPIFETQEKTKLTVGKYISRNLFITYTYDLTSFSNEFNVEYFIDDRNEILIKRDGTGEYNLQYQYRIRF</sequence>
<reference evidence="7" key="1">
    <citation type="journal article" date="2020" name="mSystems">
        <title>Genome- and Community-Level Interaction Insights into Carbon Utilization and Element Cycling Functions of Hydrothermarchaeota in Hydrothermal Sediment.</title>
        <authorList>
            <person name="Zhou Z."/>
            <person name="Liu Y."/>
            <person name="Xu W."/>
            <person name="Pan J."/>
            <person name="Luo Z.H."/>
            <person name="Li M."/>
        </authorList>
    </citation>
    <scope>NUCLEOTIDE SEQUENCE [LARGE SCALE GENOMIC DNA]</scope>
    <source>
        <strain evidence="7">SpSt-774</strain>
    </source>
</reference>
<dbReference type="GO" id="GO:0097347">
    <property type="term" value="C:TAM protein secretion complex"/>
    <property type="evidence" value="ECO:0007669"/>
    <property type="project" value="TreeGrafter"/>
</dbReference>
<dbReference type="PANTHER" id="PTHR36985">
    <property type="entry name" value="TRANSLOCATION AND ASSEMBLY MODULE SUBUNIT TAMB"/>
    <property type="match status" value="1"/>
</dbReference>
<evidence type="ECO:0000256" key="3">
    <source>
        <dbReference type="ARBA" id="ARBA00022989"/>
    </source>
</evidence>
<keyword evidence="4 5" id="KW-0472">Membrane</keyword>
<gene>
    <name evidence="7" type="ORF">ENV60_07720</name>
</gene>
<feature type="domain" description="Translocation and assembly module TamB C-terminal" evidence="6">
    <location>
        <begin position="647"/>
        <end position="842"/>
    </location>
</feature>
<dbReference type="GO" id="GO:0009306">
    <property type="term" value="P:protein secretion"/>
    <property type="evidence" value="ECO:0007669"/>
    <property type="project" value="InterPro"/>
</dbReference>
<organism evidence="7">
    <name type="scientific">candidate division WOR-3 bacterium</name>
    <dbReference type="NCBI Taxonomy" id="2052148"/>
    <lineage>
        <taxon>Bacteria</taxon>
        <taxon>Bacteria division WOR-3</taxon>
    </lineage>
</organism>
<proteinExistence type="predicted"/>
<dbReference type="Pfam" id="PF04357">
    <property type="entry name" value="TamB"/>
    <property type="match status" value="2"/>
</dbReference>
<feature type="transmembrane region" description="Helical" evidence="5">
    <location>
        <begin position="7"/>
        <end position="25"/>
    </location>
</feature>
<evidence type="ECO:0000256" key="4">
    <source>
        <dbReference type="ARBA" id="ARBA00023136"/>
    </source>
</evidence>
<keyword evidence="2 5" id="KW-0812">Transmembrane</keyword>
<dbReference type="EMBL" id="DTGZ01000144">
    <property type="protein sequence ID" value="HGV98167.1"/>
    <property type="molecule type" value="Genomic_DNA"/>
</dbReference>
<dbReference type="AlphaFoldDB" id="A0A7C4TC89"/>
<evidence type="ECO:0000256" key="1">
    <source>
        <dbReference type="ARBA" id="ARBA00004167"/>
    </source>
</evidence>
<comment type="caution">
    <text evidence="7">The sequence shown here is derived from an EMBL/GenBank/DDBJ whole genome shotgun (WGS) entry which is preliminary data.</text>
</comment>
<protein>
    <recommendedName>
        <fullName evidence="6">Translocation and assembly module TamB C-terminal domain-containing protein</fullName>
    </recommendedName>
</protein>
<name>A0A7C4TC89_UNCW3</name>
<evidence type="ECO:0000313" key="7">
    <source>
        <dbReference type="EMBL" id="HGV98167.1"/>
    </source>
</evidence>